<proteinExistence type="predicted"/>
<dbReference type="RefSeq" id="WP_110850560.1">
    <property type="nucleotide sequence ID" value="NZ_QKLZ01000001.1"/>
</dbReference>
<dbReference type="EMBL" id="UETB01000001">
    <property type="protein sequence ID" value="SSA36345.1"/>
    <property type="molecule type" value="Genomic_DNA"/>
</dbReference>
<dbReference type="AlphaFoldDB" id="A0A2Y8ZWL5"/>
<reference evidence="1 2" key="1">
    <citation type="submission" date="2016-10" db="EMBL/GenBank/DDBJ databases">
        <authorList>
            <person name="Cai Z."/>
        </authorList>
    </citation>
    <scope>NUCLEOTIDE SEQUENCE [LARGE SCALE GENOMIC DNA]</scope>
    <source>
        <strain evidence="1 2">CGMCC 1.10826</strain>
    </source>
</reference>
<accession>A0A2Y8ZWL5</accession>
<gene>
    <name evidence="1" type="ORF">SAMN05216184_1013</name>
</gene>
<evidence type="ECO:0000313" key="1">
    <source>
        <dbReference type="EMBL" id="SSA36345.1"/>
    </source>
</evidence>
<evidence type="ECO:0000313" key="2">
    <source>
        <dbReference type="Proteomes" id="UP000250222"/>
    </source>
</evidence>
<protein>
    <submittedName>
        <fullName evidence="1">Uncharacterized protein</fullName>
    </submittedName>
</protein>
<keyword evidence="2" id="KW-1185">Reference proteome</keyword>
<sequence>MDATSRERDLLERAGLVVTAHRADVRFTCTVDRWPGVELTAAVDPRHVDAFVAGAATDVADLWPSRDTGDGAISLLATHLEAELAKADVPPGHVALSSRGTWLLGPRDADGGGPPGR</sequence>
<dbReference type="Proteomes" id="UP000250222">
    <property type="component" value="Unassembled WGS sequence"/>
</dbReference>
<organism evidence="1 2">
    <name type="scientific">Georgenia satyanarayanai</name>
    <dbReference type="NCBI Taxonomy" id="860221"/>
    <lineage>
        <taxon>Bacteria</taxon>
        <taxon>Bacillati</taxon>
        <taxon>Actinomycetota</taxon>
        <taxon>Actinomycetes</taxon>
        <taxon>Micrococcales</taxon>
        <taxon>Bogoriellaceae</taxon>
        <taxon>Georgenia</taxon>
    </lineage>
</organism>
<name>A0A2Y8ZWL5_9MICO</name>